<evidence type="ECO:0000256" key="13">
    <source>
        <dbReference type="ARBA" id="ARBA00023136"/>
    </source>
</evidence>
<evidence type="ECO:0000256" key="6">
    <source>
        <dbReference type="ARBA" id="ARBA00022679"/>
    </source>
</evidence>
<keyword evidence="4" id="KW-1003">Cell membrane</keyword>
<organism evidence="17 18">
    <name type="scientific">Vibrio algarum</name>
    <dbReference type="NCBI Taxonomy" id="3020714"/>
    <lineage>
        <taxon>Bacteria</taxon>
        <taxon>Pseudomonadati</taxon>
        <taxon>Pseudomonadota</taxon>
        <taxon>Gammaproteobacteria</taxon>
        <taxon>Vibrionales</taxon>
        <taxon>Vibrionaceae</taxon>
        <taxon>Vibrio</taxon>
    </lineage>
</organism>
<evidence type="ECO:0000256" key="14">
    <source>
        <dbReference type="SAM" id="Phobius"/>
    </source>
</evidence>
<dbReference type="SUPFAM" id="SSF55874">
    <property type="entry name" value="ATPase domain of HSP90 chaperone/DNA topoisomerase II/histidine kinase"/>
    <property type="match status" value="1"/>
</dbReference>
<name>A0ABT4YTY9_9VIBR</name>
<dbReference type="PANTHER" id="PTHR45528:SF1">
    <property type="entry name" value="SENSOR HISTIDINE KINASE CPXA"/>
    <property type="match status" value="1"/>
</dbReference>
<dbReference type="RefSeq" id="WP_272138355.1">
    <property type="nucleotide sequence ID" value="NZ_JAQLOI010000003.1"/>
</dbReference>
<dbReference type="InterPro" id="IPR050398">
    <property type="entry name" value="HssS/ArlS-like"/>
</dbReference>
<keyword evidence="7 14" id="KW-0812">Transmembrane</keyword>
<dbReference type="InterPro" id="IPR036097">
    <property type="entry name" value="HisK_dim/P_sf"/>
</dbReference>
<dbReference type="EC" id="2.7.13.3" evidence="3"/>
<evidence type="ECO:0000256" key="8">
    <source>
        <dbReference type="ARBA" id="ARBA00022741"/>
    </source>
</evidence>
<dbReference type="Gene3D" id="1.10.287.130">
    <property type="match status" value="1"/>
</dbReference>
<dbReference type="CDD" id="cd06225">
    <property type="entry name" value="HAMP"/>
    <property type="match status" value="1"/>
</dbReference>
<dbReference type="GO" id="GO:0016301">
    <property type="term" value="F:kinase activity"/>
    <property type="evidence" value="ECO:0007669"/>
    <property type="project" value="UniProtKB-KW"/>
</dbReference>
<sequence length="458" mass="51237">MRISVRNKLISTYLMISIFTALIIYVLTYATSEKRIEKLAENYMLQEMSQEVHHWYAAEQSWEGFAAYFKSLHPPLPDDKDLGLNKAKNGGSKKAGLVTSDQRVLLKYLDFQPGEFIPKAYLSNARQVKYRGDVIAWIIPPEATGINLSSQLQVFLDNTLDVLLSSVAVSILAALFLGVIFAKVVLKPIETLTTAASEIASGDLYQKIESYRDDEIGDLSRSFNKMSQDLVAADQQRRQLTADITHDLGTPVQVISGYIEMAQDGELALNPERVEIIANELEQIQRLLKDMSLLAQTDAKTLSIHTESIEIPSLIQRVIRMHQLSCHEKQIDLNYRCASNLPLLDLDEERMIQVLSNLISNSIRYVSKGGNIDITSYYEHNVVAIKVSDNGSGIHPDDLPFIFARFYRSDRSRSGVSGKMGLGLSISRGIIEMQGGTIRAESDGRSHSHIIIEFPVTN</sequence>
<keyword evidence="18" id="KW-1185">Reference proteome</keyword>
<dbReference type="Pfam" id="PF02518">
    <property type="entry name" value="HATPase_c"/>
    <property type="match status" value="1"/>
</dbReference>
<evidence type="ECO:0000256" key="1">
    <source>
        <dbReference type="ARBA" id="ARBA00000085"/>
    </source>
</evidence>
<keyword evidence="12" id="KW-0902">Two-component regulatory system</keyword>
<dbReference type="PANTHER" id="PTHR45528">
    <property type="entry name" value="SENSOR HISTIDINE KINASE CPXA"/>
    <property type="match status" value="1"/>
</dbReference>
<dbReference type="CDD" id="cd00075">
    <property type="entry name" value="HATPase"/>
    <property type="match status" value="1"/>
</dbReference>
<dbReference type="Gene3D" id="3.30.565.10">
    <property type="entry name" value="Histidine kinase-like ATPase, C-terminal domain"/>
    <property type="match status" value="1"/>
</dbReference>
<dbReference type="Pfam" id="PF00512">
    <property type="entry name" value="HisKA"/>
    <property type="match status" value="1"/>
</dbReference>
<evidence type="ECO:0000256" key="9">
    <source>
        <dbReference type="ARBA" id="ARBA00022777"/>
    </source>
</evidence>
<comment type="caution">
    <text evidence="17">The sequence shown here is derived from an EMBL/GenBank/DDBJ whole genome shotgun (WGS) entry which is preliminary data.</text>
</comment>
<dbReference type="PRINTS" id="PR00344">
    <property type="entry name" value="BCTRLSENSOR"/>
</dbReference>
<evidence type="ECO:0000256" key="11">
    <source>
        <dbReference type="ARBA" id="ARBA00022989"/>
    </source>
</evidence>
<dbReference type="InterPro" id="IPR003660">
    <property type="entry name" value="HAMP_dom"/>
</dbReference>
<dbReference type="SMART" id="SM00304">
    <property type="entry name" value="HAMP"/>
    <property type="match status" value="1"/>
</dbReference>
<dbReference type="Proteomes" id="UP001210678">
    <property type="component" value="Unassembled WGS sequence"/>
</dbReference>
<dbReference type="PROSITE" id="PS50109">
    <property type="entry name" value="HIS_KIN"/>
    <property type="match status" value="1"/>
</dbReference>
<feature type="transmembrane region" description="Helical" evidence="14">
    <location>
        <begin position="12"/>
        <end position="30"/>
    </location>
</feature>
<proteinExistence type="predicted"/>
<keyword evidence="10" id="KW-0067">ATP-binding</keyword>
<feature type="domain" description="HAMP" evidence="16">
    <location>
        <begin position="183"/>
        <end position="235"/>
    </location>
</feature>
<evidence type="ECO:0000259" key="16">
    <source>
        <dbReference type="PROSITE" id="PS50885"/>
    </source>
</evidence>
<keyword evidence="11 14" id="KW-1133">Transmembrane helix</keyword>
<dbReference type="CDD" id="cd00082">
    <property type="entry name" value="HisKA"/>
    <property type="match status" value="1"/>
</dbReference>
<keyword evidence="13 14" id="KW-0472">Membrane</keyword>
<dbReference type="EMBL" id="JAQLOI010000003">
    <property type="protein sequence ID" value="MDB1125026.1"/>
    <property type="molecule type" value="Genomic_DNA"/>
</dbReference>
<dbReference type="SMART" id="SM00387">
    <property type="entry name" value="HATPase_c"/>
    <property type="match status" value="1"/>
</dbReference>
<dbReference type="InterPro" id="IPR003661">
    <property type="entry name" value="HisK_dim/P_dom"/>
</dbReference>
<evidence type="ECO:0000256" key="3">
    <source>
        <dbReference type="ARBA" id="ARBA00012438"/>
    </source>
</evidence>
<dbReference type="Gene3D" id="6.10.340.10">
    <property type="match status" value="1"/>
</dbReference>
<comment type="subcellular location">
    <subcellularLocation>
        <location evidence="2">Cell membrane</location>
        <topology evidence="2">Multi-pass membrane protein</topology>
    </subcellularLocation>
</comment>
<evidence type="ECO:0000256" key="12">
    <source>
        <dbReference type="ARBA" id="ARBA00023012"/>
    </source>
</evidence>
<keyword evidence="6" id="KW-0808">Transferase</keyword>
<protein>
    <recommendedName>
        <fullName evidence="3">histidine kinase</fullName>
        <ecNumber evidence="3">2.7.13.3</ecNumber>
    </recommendedName>
</protein>
<dbReference type="SMART" id="SM00388">
    <property type="entry name" value="HisKA"/>
    <property type="match status" value="1"/>
</dbReference>
<evidence type="ECO:0000313" key="18">
    <source>
        <dbReference type="Proteomes" id="UP001210678"/>
    </source>
</evidence>
<dbReference type="InterPro" id="IPR003594">
    <property type="entry name" value="HATPase_dom"/>
</dbReference>
<feature type="domain" description="Histidine kinase" evidence="15">
    <location>
        <begin position="243"/>
        <end position="458"/>
    </location>
</feature>
<evidence type="ECO:0000256" key="4">
    <source>
        <dbReference type="ARBA" id="ARBA00022475"/>
    </source>
</evidence>
<keyword evidence="5" id="KW-0597">Phosphoprotein</keyword>
<comment type="catalytic activity">
    <reaction evidence="1">
        <text>ATP + protein L-histidine = ADP + protein N-phospho-L-histidine.</text>
        <dbReference type="EC" id="2.7.13.3"/>
    </reaction>
</comment>
<dbReference type="SUPFAM" id="SSF158472">
    <property type="entry name" value="HAMP domain-like"/>
    <property type="match status" value="1"/>
</dbReference>
<gene>
    <name evidence="17" type="ORF">PGX00_15825</name>
</gene>
<evidence type="ECO:0000256" key="2">
    <source>
        <dbReference type="ARBA" id="ARBA00004651"/>
    </source>
</evidence>
<keyword evidence="9 17" id="KW-0418">Kinase</keyword>
<reference evidence="17 18" key="1">
    <citation type="submission" date="2023-01" db="EMBL/GenBank/DDBJ databases">
        <title>Vibrio sp. KJ40-1 sp.nov, isolated from marine algae.</title>
        <authorList>
            <person name="Butt M."/>
            <person name="Kim J.M.J."/>
            <person name="Jeon C.O.C."/>
        </authorList>
    </citation>
    <scope>NUCLEOTIDE SEQUENCE [LARGE SCALE GENOMIC DNA]</scope>
    <source>
        <strain evidence="17 18">KJ40-1</strain>
    </source>
</reference>
<evidence type="ECO:0000256" key="10">
    <source>
        <dbReference type="ARBA" id="ARBA00022840"/>
    </source>
</evidence>
<dbReference type="SUPFAM" id="SSF47384">
    <property type="entry name" value="Homodimeric domain of signal transducing histidine kinase"/>
    <property type="match status" value="1"/>
</dbReference>
<evidence type="ECO:0000259" key="15">
    <source>
        <dbReference type="PROSITE" id="PS50109"/>
    </source>
</evidence>
<keyword evidence="8" id="KW-0547">Nucleotide-binding</keyword>
<dbReference type="InterPro" id="IPR036890">
    <property type="entry name" value="HATPase_C_sf"/>
</dbReference>
<dbReference type="PROSITE" id="PS50885">
    <property type="entry name" value="HAMP"/>
    <property type="match status" value="1"/>
</dbReference>
<dbReference type="Pfam" id="PF00672">
    <property type="entry name" value="HAMP"/>
    <property type="match status" value="1"/>
</dbReference>
<dbReference type="InterPro" id="IPR005467">
    <property type="entry name" value="His_kinase_dom"/>
</dbReference>
<dbReference type="InterPro" id="IPR004358">
    <property type="entry name" value="Sig_transdc_His_kin-like_C"/>
</dbReference>
<accession>A0ABT4YTY9</accession>
<evidence type="ECO:0000256" key="7">
    <source>
        <dbReference type="ARBA" id="ARBA00022692"/>
    </source>
</evidence>
<evidence type="ECO:0000256" key="5">
    <source>
        <dbReference type="ARBA" id="ARBA00022553"/>
    </source>
</evidence>
<evidence type="ECO:0000313" key="17">
    <source>
        <dbReference type="EMBL" id="MDB1125026.1"/>
    </source>
</evidence>